<dbReference type="PANTHER" id="PTHR22801">
    <property type="entry name" value="LITHOSTATHINE"/>
    <property type="match status" value="1"/>
</dbReference>
<feature type="domain" description="C-type lectin" evidence="2">
    <location>
        <begin position="152"/>
        <end position="247"/>
    </location>
</feature>
<evidence type="ECO:0000256" key="1">
    <source>
        <dbReference type="SAM" id="SignalP"/>
    </source>
</evidence>
<organism evidence="3">
    <name type="scientific">Darwinula stevensoni</name>
    <dbReference type="NCBI Taxonomy" id="69355"/>
    <lineage>
        <taxon>Eukaryota</taxon>
        <taxon>Metazoa</taxon>
        <taxon>Ecdysozoa</taxon>
        <taxon>Arthropoda</taxon>
        <taxon>Crustacea</taxon>
        <taxon>Oligostraca</taxon>
        <taxon>Ostracoda</taxon>
        <taxon>Podocopa</taxon>
        <taxon>Podocopida</taxon>
        <taxon>Darwinulocopina</taxon>
        <taxon>Darwinuloidea</taxon>
        <taxon>Darwinulidae</taxon>
        <taxon>Darwinula</taxon>
    </lineage>
</organism>
<dbReference type="InterPro" id="IPR001304">
    <property type="entry name" value="C-type_lectin-like"/>
</dbReference>
<gene>
    <name evidence="3" type="ORF">DSTB1V02_LOCUS3499</name>
</gene>
<accession>A0A7R8X9D8</accession>
<dbReference type="InterPro" id="IPR050801">
    <property type="entry name" value="Ca-Dep_Lectins_ImmuneDev"/>
</dbReference>
<dbReference type="Pfam" id="PF00059">
    <property type="entry name" value="Lectin_C"/>
    <property type="match status" value="2"/>
</dbReference>
<dbReference type="AlphaFoldDB" id="A0A7R8X9D8"/>
<evidence type="ECO:0000313" key="4">
    <source>
        <dbReference type="Proteomes" id="UP000677054"/>
    </source>
</evidence>
<sequence length="247" mass="26493">MHLLRVWVIGLLLPAVVMGGSSCPSGWKSSGKYCLSSSNSSTLVAAKAQCVAAGGSLARPADDEENRLFGDNSRFASIWIAATKSGGAFANGDTVRSSTYNNDDNSSTSGTTVGYYYMFPRQWRNTNCNNLYGYFCEKPTTGGSRSSPYVLNSSRCFKYEILDKITRDGAVAVCAQEGAVLAKVDNAEVRDFLAIVPRGVVRQSYWDVASSTSQSAGIWIGAKRDSAGSAFKWTDGSDLAFTDWVPG</sequence>
<dbReference type="PROSITE" id="PS50041">
    <property type="entry name" value="C_TYPE_LECTIN_2"/>
    <property type="match status" value="1"/>
</dbReference>
<keyword evidence="1" id="KW-0732">Signal</keyword>
<name>A0A7R8X9D8_9CRUS</name>
<dbReference type="SUPFAM" id="SSF56436">
    <property type="entry name" value="C-type lectin-like"/>
    <property type="match status" value="2"/>
</dbReference>
<protein>
    <recommendedName>
        <fullName evidence="2">C-type lectin domain-containing protein</fullName>
    </recommendedName>
</protein>
<evidence type="ECO:0000259" key="2">
    <source>
        <dbReference type="PROSITE" id="PS50041"/>
    </source>
</evidence>
<feature type="chain" id="PRO_5036402452" description="C-type lectin domain-containing protein" evidence="1">
    <location>
        <begin position="20"/>
        <end position="247"/>
    </location>
</feature>
<dbReference type="PROSITE" id="PS51257">
    <property type="entry name" value="PROKAR_LIPOPROTEIN"/>
    <property type="match status" value="1"/>
</dbReference>
<dbReference type="InterPro" id="IPR016186">
    <property type="entry name" value="C-type_lectin-like/link_sf"/>
</dbReference>
<keyword evidence="4" id="KW-1185">Reference proteome</keyword>
<dbReference type="Gene3D" id="3.10.100.10">
    <property type="entry name" value="Mannose-Binding Protein A, subunit A"/>
    <property type="match status" value="2"/>
</dbReference>
<dbReference type="EMBL" id="CAJPEV010000459">
    <property type="protein sequence ID" value="CAG0885506.1"/>
    <property type="molecule type" value="Genomic_DNA"/>
</dbReference>
<dbReference type="Proteomes" id="UP000677054">
    <property type="component" value="Unassembled WGS sequence"/>
</dbReference>
<reference evidence="3" key="1">
    <citation type="submission" date="2020-11" db="EMBL/GenBank/DDBJ databases">
        <authorList>
            <person name="Tran Van P."/>
        </authorList>
    </citation>
    <scope>NUCLEOTIDE SEQUENCE</scope>
</reference>
<dbReference type="InterPro" id="IPR016187">
    <property type="entry name" value="CTDL_fold"/>
</dbReference>
<dbReference type="PANTHER" id="PTHR22801:SF63">
    <property type="entry name" value="C-TYPE LECTIN DOMAIN-CONTAINING PROTEIN"/>
    <property type="match status" value="1"/>
</dbReference>
<dbReference type="CDD" id="cd00037">
    <property type="entry name" value="CLECT"/>
    <property type="match status" value="2"/>
</dbReference>
<feature type="signal peptide" evidence="1">
    <location>
        <begin position="1"/>
        <end position="19"/>
    </location>
</feature>
<dbReference type="EMBL" id="LR899976">
    <property type="protein sequence ID" value="CAD7243583.1"/>
    <property type="molecule type" value="Genomic_DNA"/>
</dbReference>
<evidence type="ECO:0000313" key="3">
    <source>
        <dbReference type="EMBL" id="CAD7243583.1"/>
    </source>
</evidence>
<dbReference type="OrthoDB" id="538816at2759"/>
<dbReference type="SMART" id="SM00034">
    <property type="entry name" value="CLECT"/>
    <property type="match status" value="2"/>
</dbReference>
<proteinExistence type="predicted"/>